<dbReference type="PATRIC" id="fig|1150600.3.peg.1310"/>
<protein>
    <submittedName>
        <fullName evidence="2">cAMP-binding protein</fullName>
    </submittedName>
</protein>
<dbReference type="RefSeq" id="WP_016194574.1">
    <property type="nucleotide sequence ID" value="NZ_AQPN01000049.1"/>
</dbReference>
<feature type="domain" description="Cyclic nucleotide-binding" evidence="1">
    <location>
        <begin position="13"/>
        <end position="112"/>
    </location>
</feature>
<dbReference type="EMBL" id="AQPN01000049">
    <property type="protein sequence ID" value="EOR95514.1"/>
    <property type="molecule type" value="Genomic_DNA"/>
</dbReference>
<dbReference type="PROSITE" id="PS50042">
    <property type="entry name" value="CNMP_BINDING_3"/>
    <property type="match status" value="1"/>
</dbReference>
<dbReference type="AlphaFoldDB" id="R9H2T0"/>
<evidence type="ECO:0000313" key="2">
    <source>
        <dbReference type="EMBL" id="EOR95514.1"/>
    </source>
</evidence>
<dbReference type="InterPro" id="IPR018490">
    <property type="entry name" value="cNMP-bd_dom_sf"/>
</dbReference>
<comment type="caution">
    <text evidence="2">The sequence shown here is derived from an EMBL/GenBank/DDBJ whole genome shotgun (WGS) entry which is preliminary data.</text>
</comment>
<dbReference type="eggNOG" id="COG0664">
    <property type="taxonomic scope" value="Bacteria"/>
</dbReference>
<dbReference type="InterPro" id="IPR000595">
    <property type="entry name" value="cNMP-bd_dom"/>
</dbReference>
<dbReference type="SMART" id="SM00100">
    <property type="entry name" value="cNMP"/>
    <property type="match status" value="1"/>
</dbReference>
<sequence length="191" mass="22266">MSALQTIYRHPLLTAEELEIIFKAHRKITFNKGDFLLKKEQVADGYFCVEKGLIRSYVYDFNGNDITTGFIGKNEIAIDVISLFHRIPSVEYFQALTDCECYVIDLESFQRLYHSIIGLNEWGRAWMSESLFELKQRTISMITDSATERYERLQSRHPHIVQQSPLKFIASYLGITDTSLSRIRKELVKEN</sequence>
<dbReference type="Proteomes" id="UP000014174">
    <property type="component" value="Unassembled WGS sequence"/>
</dbReference>
<dbReference type="InterPro" id="IPR014710">
    <property type="entry name" value="RmlC-like_jellyroll"/>
</dbReference>
<dbReference type="CDD" id="cd00038">
    <property type="entry name" value="CAP_ED"/>
    <property type="match status" value="1"/>
</dbReference>
<reference evidence="2 3" key="1">
    <citation type="journal article" date="2013" name="Genome Announc.">
        <title>Draft Genome Sequence of Arcticibacter svalbardensis Strain MN12-7T, a Member of the Family Sphingobacteriaceae Isolated from an Arctic Soil Sample.</title>
        <authorList>
            <person name="Shivaji S."/>
            <person name="Ara S."/>
            <person name="Prasad S."/>
            <person name="Manasa B.P."/>
            <person name="Begum Z."/>
            <person name="Singh A."/>
            <person name="Kumar Pinnaka A."/>
        </authorList>
    </citation>
    <scope>NUCLEOTIDE SEQUENCE [LARGE SCALE GENOMIC DNA]</scope>
    <source>
        <strain evidence="2 3">MN12-7</strain>
    </source>
</reference>
<dbReference type="OrthoDB" id="1044733at2"/>
<proteinExistence type="predicted"/>
<dbReference type="Gene3D" id="2.60.120.10">
    <property type="entry name" value="Jelly Rolls"/>
    <property type="match status" value="1"/>
</dbReference>
<keyword evidence="3" id="KW-1185">Reference proteome</keyword>
<gene>
    <name evidence="2" type="ORF">ADIARSV_1333</name>
</gene>
<dbReference type="SUPFAM" id="SSF51206">
    <property type="entry name" value="cAMP-binding domain-like"/>
    <property type="match status" value="1"/>
</dbReference>
<dbReference type="Pfam" id="PF00027">
    <property type="entry name" value="cNMP_binding"/>
    <property type="match status" value="1"/>
</dbReference>
<evidence type="ECO:0000313" key="3">
    <source>
        <dbReference type="Proteomes" id="UP000014174"/>
    </source>
</evidence>
<organism evidence="2 3">
    <name type="scientific">Arcticibacter svalbardensis MN12-7</name>
    <dbReference type="NCBI Taxonomy" id="1150600"/>
    <lineage>
        <taxon>Bacteria</taxon>
        <taxon>Pseudomonadati</taxon>
        <taxon>Bacteroidota</taxon>
        <taxon>Sphingobacteriia</taxon>
        <taxon>Sphingobacteriales</taxon>
        <taxon>Sphingobacteriaceae</taxon>
        <taxon>Arcticibacter</taxon>
    </lineage>
</organism>
<accession>R9H2T0</accession>
<evidence type="ECO:0000259" key="1">
    <source>
        <dbReference type="PROSITE" id="PS50042"/>
    </source>
</evidence>
<name>R9H2T0_9SPHI</name>
<dbReference type="STRING" id="1150600.ADIARSV_1333"/>